<dbReference type="SUPFAM" id="SSF52058">
    <property type="entry name" value="L domain-like"/>
    <property type="match status" value="1"/>
</dbReference>
<evidence type="ECO:0000256" key="1">
    <source>
        <dbReference type="ARBA" id="ARBA00022614"/>
    </source>
</evidence>
<dbReference type="Proteomes" id="UP001604277">
    <property type="component" value="Unassembled WGS sequence"/>
</dbReference>
<dbReference type="EMBL" id="JBFOLJ010000015">
    <property type="protein sequence ID" value="KAL2472899.1"/>
    <property type="molecule type" value="Genomic_DNA"/>
</dbReference>
<gene>
    <name evidence="3" type="ORF">Fot_48635</name>
</gene>
<dbReference type="PANTHER" id="PTHR47186:SF20">
    <property type="entry name" value="DISEASE RESISTANCE PROTEIN RPS5-LIKE"/>
    <property type="match status" value="1"/>
</dbReference>
<accession>A0ABD1QCW7</accession>
<keyword evidence="2" id="KW-0677">Repeat</keyword>
<dbReference type="SMART" id="SM00369">
    <property type="entry name" value="LRR_TYP"/>
    <property type="match status" value="4"/>
</dbReference>
<comment type="caution">
    <text evidence="3">The sequence shown here is derived from an EMBL/GenBank/DDBJ whole genome shotgun (WGS) entry which is preliminary data.</text>
</comment>
<dbReference type="PANTHER" id="PTHR47186">
    <property type="entry name" value="LEUCINE-RICH REPEAT-CONTAINING PROTEIN 57"/>
    <property type="match status" value="1"/>
</dbReference>
<keyword evidence="1" id="KW-0433">Leucine-rich repeat</keyword>
<dbReference type="PROSITE" id="PS51450">
    <property type="entry name" value="LRR"/>
    <property type="match status" value="1"/>
</dbReference>
<dbReference type="InterPro" id="IPR032675">
    <property type="entry name" value="LRR_dom_sf"/>
</dbReference>
<dbReference type="InterPro" id="IPR003591">
    <property type="entry name" value="Leu-rich_rpt_typical-subtyp"/>
</dbReference>
<organism evidence="3 4">
    <name type="scientific">Forsythia ovata</name>
    <dbReference type="NCBI Taxonomy" id="205694"/>
    <lineage>
        <taxon>Eukaryota</taxon>
        <taxon>Viridiplantae</taxon>
        <taxon>Streptophyta</taxon>
        <taxon>Embryophyta</taxon>
        <taxon>Tracheophyta</taxon>
        <taxon>Spermatophyta</taxon>
        <taxon>Magnoliopsida</taxon>
        <taxon>eudicotyledons</taxon>
        <taxon>Gunneridae</taxon>
        <taxon>Pentapetalae</taxon>
        <taxon>asterids</taxon>
        <taxon>lamiids</taxon>
        <taxon>Lamiales</taxon>
        <taxon>Oleaceae</taxon>
        <taxon>Forsythieae</taxon>
        <taxon>Forsythia</taxon>
    </lineage>
</organism>
<sequence length="324" mass="36615">MDRRLSWQAENDQGHAILNQLERACLLERVLGRDGYVKLHDLIRDMALRITKDNRRYMVKAGLHLREIPDVQEWAEDLDKLSLMNNSIEEISSGMSPKFPQLSTLILSGNPLKSIPDCFFTQMCGLRTLDLSLTSIQYLPNSISDLENLRTLLLRNCRCLVSIATLENLRLLRRLDLSYTGVKEVPHGVESLTNLKVLALNCKSLSMIPTGVLHGLSLLQKLILPYHIGVPIEEVLALKQLEVFHGSVNGVCDLNRLITCLQSLGRLSFYTIVLNPKISRKNYGVLPLKRGKFVLFDQDCIMESSIGEGKILLPLDIDKLINLF</sequence>
<dbReference type="GO" id="GO:0051707">
    <property type="term" value="P:response to other organism"/>
    <property type="evidence" value="ECO:0007669"/>
    <property type="project" value="UniProtKB-ARBA"/>
</dbReference>
<dbReference type="AlphaFoldDB" id="A0ABD1QCW7"/>
<reference evidence="4" key="1">
    <citation type="submission" date="2024-07" db="EMBL/GenBank/DDBJ databases">
        <title>Two chromosome-level genome assemblies of Korean endemic species Abeliophyllum distichum and Forsythia ovata (Oleaceae).</title>
        <authorList>
            <person name="Jang H."/>
        </authorList>
    </citation>
    <scope>NUCLEOTIDE SEQUENCE [LARGE SCALE GENOMIC DNA]</scope>
</reference>
<evidence type="ECO:0000313" key="4">
    <source>
        <dbReference type="Proteomes" id="UP001604277"/>
    </source>
</evidence>
<evidence type="ECO:0000313" key="3">
    <source>
        <dbReference type="EMBL" id="KAL2472899.1"/>
    </source>
</evidence>
<proteinExistence type="predicted"/>
<dbReference type="Pfam" id="PF13855">
    <property type="entry name" value="LRR_8"/>
    <property type="match status" value="1"/>
</dbReference>
<protein>
    <submittedName>
        <fullName evidence="3">Disease resistance protein</fullName>
    </submittedName>
</protein>
<keyword evidence="4" id="KW-1185">Reference proteome</keyword>
<dbReference type="InterPro" id="IPR001611">
    <property type="entry name" value="Leu-rich_rpt"/>
</dbReference>
<dbReference type="Gene3D" id="3.80.10.10">
    <property type="entry name" value="Ribonuclease Inhibitor"/>
    <property type="match status" value="1"/>
</dbReference>
<dbReference type="GO" id="GO:0006952">
    <property type="term" value="P:defense response"/>
    <property type="evidence" value="ECO:0007669"/>
    <property type="project" value="UniProtKB-ARBA"/>
</dbReference>
<evidence type="ECO:0000256" key="2">
    <source>
        <dbReference type="ARBA" id="ARBA00022737"/>
    </source>
</evidence>
<name>A0ABD1QCW7_9LAMI</name>